<dbReference type="Pfam" id="PF00072">
    <property type="entry name" value="Response_reg"/>
    <property type="match status" value="1"/>
</dbReference>
<keyword evidence="10" id="KW-1185">Reference proteome</keyword>
<feature type="domain" description="Response regulatory" evidence="8">
    <location>
        <begin position="4"/>
        <end position="118"/>
    </location>
</feature>
<dbReference type="InterPro" id="IPR002078">
    <property type="entry name" value="Sigma_54_int"/>
</dbReference>
<dbReference type="InterPro" id="IPR001789">
    <property type="entry name" value="Sig_transdc_resp-reg_receiver"/>
</dbReference>
<dbReference type="PROSITE" id="PS50045">
    <property type="entry name" value="SIGMA54_INTERACT_4"/>
    <property type="match status" value="1"/>
</dbReference>
<dbReference type="GO" id="GO:0000160">
    <property type="term" value="P:phosphorelay signal transduction system"/>
    <property type="evidence" value="ECO:0007669"/>
    <property type="project" value="InterPro"/>
</dbReference>
<dbReference type="GO" id="GO:0003677">
    <property type="term" value="F:DNA binding"/>
    <property type="evidence" value="ECO:0007669"/>
    <property type="project" value="UniProtKB-KW"/>
</dbReference>
<dbReference type="PANTHER" id="PTHR32071:SF57">
    <property type="entry name" value="C4-DICARBOXYLATE TRANSPORT TRANSCRIPTIONAL REGULATORY PROTEIN DCTD"/>
    <property type="match status" value="1"/>
</dbReference>
<dbReference type="AlphaFoldDB" id="A0A369PZE6"/>
<evidence type="ECO:0000256" key="5">
    <source>
        <dbReference type="ARBA" id="ARBA00023163"/>
    </source>
</evidence>
<dbReference type="Gene3D" id="3.40.50.300">
    <property type="entry name" value="P-loop containing nucleotide triphosphate hydrolases"/>
    <property type="match status" value="1"/>
</dbReference>
<dbReference type="PROSITE" id="PS50110">
    <property type="entry name" value="RESPONSE_REGULATORY"/>
    <property type="match status" value="1"/>
</dbReference>
<keyword evidence="2" id="KW-0067">ATP-binding</keyword>
<dbReference type="CDD" id="cd00009">
    <property type="entry name" value="AAA"/>
    <property type="match status" value="1"/>
</dbReference>
<dbReference type="InterPro" id="IPR009057">
    <property type="entry name" value="Homeodomain-like_sf"/>
</dbReference>
<dbReference type="Pfam" id="PF00158">
    <property type="entry name" value="Sigma54_activat"/>
    <property type="match status" value="1"/>
</dbReference>
<keyword evidence="6" id="KW-0597">Phosphoprotein</keyword>
<dbReference type="PANTHER" id="PTHR32071">
    <property type="entry name" value="TRANSCRIPTIONAL REGULATORY PROTEIN"/>
    <property type="match status" value="1"/>
</dbReference>
<keyword evidence="5" id="KW-0804">Transcription</keyword>
<dbReference type="Gene3D" id="1.10.10.60">
    <property type="entry name" value="Homeodomain-like"/>
    <property type="match status" value="1"/>
</dbReference>
<dbReference type="PROSITE" id="PS00688">
    <property type="entry name" value="SIGMA54_INTERACT_3"/>
    <property type="match status" value="1"/>
</dbReference>
<dbReference type="SUPFAM" id="SSF52172">
    <property type="entry name" value="CheY-like"/>
    <property type="match status" value="1"/>
</dbReference>
<evidence type="ECO:0000313" key="10">
    <source>
        <dbReference type="Proteomes" id="UP000253961"/>
    </source>
</evidence>
<dbReference type="SMART" id="SM00382">
    <property type="entry name" value="AAA"/>
    <property type="match status" value="1"/>
</dbReference>
<organism evidence="9 10">
    <name type="scientific">Pedobacter chinensis</name>
    <dbReference type="NCBI Taxonomy" id="2282421"/>
    <lineage>
        <taxon>Bacteria</taxon>
        <taxon>Pseudomonadati</taxon>
        <taxon>Bacteroidota</taxon>
        <taxon>Sphingobacteriia</taxon>
        <taxon>Sphingobacteriales</taxon>
        <taxon>Sphingobacteriaceae</taxon>
        <taxon>Pedobacter</taxon>
    </lineage>
</organism>
<evidence type="ECO:0000259" key="8">
    <source>
        <dbReference type="PROSITE" id="PS50110"/>
    </source>
</evidence>
<dbReference type="Proteomes" id="UP000253961">
    <property type="component" value="Unassembled WGS sequence"/>
</dbReference>
<dbReference type="PROSITE" id="PS00676">
    <property type="entry name" value="SIGMA54_INTERACT_2"/>
    <property type="match status" value="1"/>
</dbReference>
<dbReference type="EMBL" id="QPKV01000004">
    <property type="protein sequence ID" value="RDC56357.1"/>
    <property type="molecule type" value="Genomic_DNA"/>
</dbReference>
<evidence type="ECO:0000256" key="2">
    <source>
        <dbReference type="ARBA" id="ARBA00022840"/>
    </source>
</evidence>
<dbReference type="SUPFAM" id="SSF46689">
    <property type="entry name" value="Homeodomain-like"/>
    <property type="match status" value="1"/>
</dbReference>
<dbReference type="Pfam" id="PF25601">
    <property type="entry name" value="AAA_lid_14"/>
    <property type="match status" value="1"/>
</dbReference>
<dbReference type="FunFam" id="3.40.50.300:FF:000006">
    <property type="entry name" value="DNA-binding transcriptional regulator NtrC"/>
    <property type="match status" value="1"/>
</dbReference>
<reference evidence="9 10" key="1">
    <citation type="submission" date="2018-07" db="EMBL/GenBank/DDBJ databases">
        <title>Pedobacter sp. nov., isolated from soil.</title>
        <authorList>
            <person name="Zhou L.Y."/>
            <person name="Du Z.J."/>
        </authorList>
    </citation>
    <scope>NUCLEOTIDE SEQUENCE [LARGE SCALE GENOMIC DNA]</scope>
    <source>
        <strain evidence="9 10">JDX94</strain>
    </source>
</reference>
<dbReference type="SMART" id="SM00448">
    <property type="entry name" value="REC"/>
    <property type="match status" value="1"/>
</dbReference>
<feature type="modified residue" description="4-aspartylphosphate" evidence="6">
    <location>
        <position position="54"/>
    </location>
</feature>
<dbReference type="Gene3D" id="3.40.50.2300">
    <property type="match status" value="1"/>
</dbReference>
<feature type="domain" description="Sigma-54 factor interaction" evidence="7">
    <location>
        <begin position="337"/>
        <end position="566"/>
    </location>
</feature>
<dbReference type="InterPro" id="IPR025944">
    <property type="entry name" value="Sigma_54_int_dom_CS"/>
</dbReference>
<dbReference type="Gene3D" id="1.10.8.60">
    <property type="match status" value="1"/>
</dbReference>
<evidence type="ECO:0000313" key="9">
    <source>
        <dbReference type="EMBL" id="RDC56357.1"/>
    </source>
</evidence>
<dbReference type="GO" id="GO:0006355">
    <property type="term" value="P:regulation of DNA-templated transcription"/>
    <property type="evidence" value="ECO:0007669"/>
    <property type="project" value="InterPro"/>
</dbReference>
<comment type="caution">
    <text evidence="9">The sequence shown here is derived from an EMBL/GenBank/DDBJ whole genome shotgun (WGS) entry which is preliminary data.</text>
</comment>
<keyword evidence="3" id="KW-0805">Transcription regulation</keyword>
<evidence type="ECO:0000259" key="7">
    <source>
        <dbReference type="PROSITE" id="PS50045"/>
    </source>
</evidence>
<dbReference type="RefSeq" id="WP_115403085.1">
    <property type="nucleotide sequence ID" value="NZ_QPKV01000004.1"/>
</dbReference>
<evidence type="ECO:0000256" key="1">
    <source>
        <dbReference type="ARBA" id="ARBA00022741"/>
    </source>
</evidence>
<dbReference type="InterPro" id="IPR003593">
    <property type="entry name" value="AAA+_ATPase"/>
</dbReference>
<keyword evidence="1" id="KW-0547">Nucleotide-binding</keyword>
<dbReference type="InterPro" id="IPR058031">
    <property type="entry name" value="AAA_lid_NorR"/>
</dbReference>
<keyword evidence="4" id="KW-0238">DNA-binding</keyword>
<dbReference type="InterPro" id="IPR025943">
    <property type="entry name" value="Sigma_54_int_dom_ATP-bd_2"/>
</dbReference>
<protein>
    <submittedName>
        <fullName evidence="9">Response regulator</fullName>
    </submittedName>
</protein>
<dbReference type="InterPro" id="IPR011006">
    <property type="entry name" value="CheY-like_superfamily"/>
</dbReference>
<dbReference type="InterPro" id="IPR027417">
    <property type="entry name" value="P-loop_NTPase"/>
</dbReference>
<dbReference type="OrthoDB" id="9767722at2"/>
<accession>A0A369PZE6</accession>
<evidence type="ECO:0000256" key="6">
    <source>
        <dbReference type="PROSITE-ProRule" id="PRU00169"/>
    </source>
</evidence>
<evidence type="ECO:0000256" key="3">
    <source>
        <dbReference type="ARBA" id="ARBA00023015"/>
    </source>
</evidence>
<gene>
    <name evidence="9" type="ORF">DU508_12190</name>
</gene>
<dbReference type="CDD" id="cd17534">
    <property type="entry name" value="REC_DC-like"/>
    <property type="match status" value="1"/>
</dbReference>
<sequence length="650" mass="73747">MNEKILIVEDQFVEAHDLQLMLEKEGYEVCGLARDVPSAIALLEKEKPTLVLVDIFLSGPATGIDLAHRLREEGIAFIYTSANSNMEVLEAAKKTVPYGFLVKPYREKDLLVTLEIARYHHEHRFEAGVKKEHQFKKQLETLFLSQDSVEGKMLEITKALQGHIAFDFIYTGFADEVEDMKQDLGFLRISFDEYQTIRLGELKVITNLGNIELLTLRRANIQSEEITYFGEDDFKTLLQKPSLHGLFAKIFNIKSHLLMPVVLQDGRLYNFYFYSRSSDIYDTSHVFLASRLAQSLAPVITKISRGKANRPQFPAGPKPEHKNDAKIADTVYGFEGIIGKSHLLLSVFDHISQVAPADASVLVLGESGTGKERIADCIHRLSPRKDQPLIKINCATLPANLIESELFGHERGSFTGATERRIGKFEMANKGTLFLDEIGEMHPELQGKLLRVLQEKEVERIGGKTPIKVDVRIIAATNRNLEKEVGEGRFRLDLYYRLNIFPIQLPALRDRLEDLPVLIDHFIAIYNRKSNKRIVGVSAKVLKQFMAYKWPGNIRELENVIERGVILARENTINEVIMPNFGTMQNDMQNMYAVTKSIEENERSHIVAVLKKCNGKIWGFGGAAEQLNVPPTTLNSKMKKLGIRKHDYKE</sequence>
<dbReference type="GO" id="GO:0005524">
    <property type="term" value="F:ATP binding"/>
    <property type="evidence" value="ECO:0007669"/>
    <property type="project" value="UniProtKB-KW"/>
</dbReference>
<proteinExistence type="predicted"/>
<dbReference type="PROSITE" id="PS00675">
    <property type="entry name" value="SIGMA54_INTERACT_1"/>
    <property type="match status" value="1"/>
</dbReference>
<dbReference type="SUPFAM" id="SSF52540">
    <property type="entry name" value="P-loop containing nucleoside triphosphate hydrolases"/>
    <property type="match status" value="1"/>
</dbReference>
<dbReference type="InterPro" id="IPR025662">
    <property type="entry name" value="Sigma_54_int_dom_ATP-bd_1"/>
</dbReference>
<name>A0A369PZE6_9SPHI</name>
<evidence type="ECO:0000256" key="4">
    <source>
        <dbReference type="ARBA" id="ARBA00023125"/>
    </source>
</evidence>